<dbReference type="AlphaFoldDB" id="A0A8H9FVP4"/>
<organism evidence="1 2">
    <name type="scientific">Knoellia flava</name>
    <dbReference type="NCBI Taxonomy" id="913969"/>
    <lineage>
        <taxon>Bacteria</taxon>
        <taxon>Bacillati</taxon>
        <taxon>Actinomycetota</taxon>
        <taxon>Actinomycetes</taxon>
        <taxon>Micrococcales</taxon>
        <taxon>Intrasporangiaceae</taxon>
        <taxon>Knoellia</taxon>
    </lineage>
</organism>
<dbReference type="EMBL" id="BMEA01000002">
    <property type="protein sequence ID" value="GGB84715.1"/>
    <property type="molecule type" value="Genomic_DNA"/>
</dbReference>
<reference evidence="1" key="1">
    <citation type="journal article" date="2014" name="Int. J. Syst. Evol. Microbiol.">
        <title>Complete genome sequence of Corynebacterium casei LMG S-19264T (=DSM 44701T), isolated from a smear-ripened cheese.</title>
        <authorList>
            <consortium name="US DOE Joint Genome Institute (JGI-PGF)"/>
            <person name="Walter F."/>
            <person name="Albersmeier A."/>
            <person name="Kalinowski J."/>
            <person name="Ruckert C."/>
        </authorList>
    </citation>
    <scope>NUCLEOTIDE SEQUENCE</scope>
    <source>
        <strain evidence="1">CGMCC 1.10749</strain>
    </source>
</reference>
<evidence type="ECO:0008006" key="3">
    <source>
        <dbReference type="Google" id="ProtNLM"/>
    </source>
</evidence>
<dbReference type="RefSeq" id="WP_035950440.1">
    <property type="nucleotide sequence ID" value="NZ_BMEA01000002.1"/>
</dbReference>
<accession>A0A8H9FVP4</accession>
<name>A0A8H9FVP4_9MICO</name>
<evidence type="ECO:0000313" key="2">
    <source>
        <dbReference type="Proteomes" id="UP000628079"/>
    </source>
</evidence>
<evidence type="ECO:0000313" key="1">
    <source>
        <dbReference type="EMBL" id="GGB84715.1"/>
    </source>
</evidence>
<sequence length="204" mass="22234">MDPLEQPVTWVLVEGPSDVAALRVLRAARGITPDDEPCVLVDMGGATNIRRELVRALARRPRPRVLGLCDEREAHYFVRALEAHHDDLGADVVPTLENLSDLGFFVCRRDLEDELMRALGTHGTRAVIDDLGLGPAFEAFTRQLAWQGRPLLDQLRRFGTTTSGRKELLAGALAAAVDVDAIPPPLAALLDSMPTTVDESRPSA</sequence>
<reference evidence="1" key="2">
    <citation type="submission" date="2020-09" db="EMBL/GenBank/DDBJ databases">
        <authorList>
            <person name="Sun Q."/>
            <person name="Zhou Y."/>
        </authorList>
    </citation>
    <scope>NUCLEOTIDE SEQUENCE</scope>
    <source>
        <strain evidence="1">CGMCC 1.10749</strain>
    </source>
</reference>
<protein>
    <recommendedName>
        <fullName evidence="3">ATP-dependent endonuclease</fullName>
    </recommendedName>
</protein>
<dbReference type="Proteomes" id="UP000628079">
    <property type="component" value="Unassembled WGS sequence"/>
</dbReference>
<gene>
    <name evidence="1" type="ORF">GCM10011314_25470</name>
</gene>
<proteinExistence type="predicted"/>
<comment type="caution">
    <text evidence="1">The sequence shown here is derived from an EMBL/GenBank/DDBJ whole genome shotgun (WGS) entry which is preliminary data.</text>
</comment>